<evidence type="ECO:0000256" key="1">
    <source>
        <dbReference type="SAM" id="Phobius"/>
    </source>
</evidence>
<keyword evidence="1" id="KW-0812">Transmembrane</keyword>
<dbReference type="Proteomes" id="UP000638848">
    <property type="component" value="Unassembled WGS sequence"/>
</dbReference>
<sequence>MDEVLTAPVIIAAGMSAIALLLSVVVIHRLTVRREDRADQRKVQREAASALTKALQNIRGVVERSATHPVRPQHIADAVTAWETAYRKYATRIPQQGQHVRHSVAAALGEHFGVVGASNMFPEAADFDIAEHDPIWWDNADSYLAYLVDRFSRWRDNPHAVRKMPILDFDTWLARRAQLFT</sequence>
<protein>
    <submittedName>
        <fullName evidence="2">Uncharacterized protein</fullName>
    </submittedName>
</protein>
<reference evidence="2" key="2">
    <citation type="submission" date="2020-09" db="EMBL/GenBank/DDBJ databases">
        <authorList>
            <person name="Sun Q."/>
            <person name="Zhou Y."/>
        </authorList>
    </citation>
    <scope>NUCLEOTIDE SEQUENCE</scope>
    <source>
        <strain evidence="2">CGMCC 1.12187</strain>
    </source>
</reference>
<dbReference type="AlphaFoldDB" id="A0A917H9H9"/>
<feature type="transmembrane region" description="Helical" evidence="1">
    <location>
        <begin position="6"/>
        <end position="27"/>
    </location>
</feature>
<dbReference type="RefSeq" id="WP_188540382.1">
    <property type="nucleotide sequence ID" value="NZ_BMEQ01000045.1"/>
</dbReference>
<evidence type="ECO:0000313" key="2">
    <source>
        <dbReference type="EMBL" id="GGG71401.1"/>
    </source>
</evidence>
<keyword evidence="3" id="KW-1185">Reference proteome</keyword>
<organism evidence="2 3">
    <name type="scientific">Kocuria dechangensis</name>
    <dbReference type="NCBI Taxonomy" id="1176249"/>
    <lineage>
        <taxon>Bacteria</taxon>
        <taxon>Bacillati</taxon>
        <taxon>Actinomycetota</taxon>
        <taxon>Actinomycetes</taxon>
        <taxon>Micrococcales</taxon>
        <taxon>Micrococcaceae</taxon>
        <taxon>Kocuria</taxon>
    </lineage>
</organism>
<proteinExistence type="predicted"/>
<comment type="caution">
    <text evidence="2">The sequence shown here is derived from an EMBL/GenBank/DDBJ whole genome shotgun (WGS) entry which is preliminary data.</text>
</comment>
<evidence type="ECO:0000313" key="3">
    <source>
        <dbReference type="Proteomes" id="UP000638848"/>
    </source>
</evidence>
<gene>
    <name evidence="2" type="ORF">GCM10011374_40110</name>
</gene>
<dbReference type="EMBL" id="BMEQ01000045">
    <property type="protein sequence ID" value="GGG71401.1"/>
    <property type="molecule type" value="Genomic_DNA"/>
</dbReference>
<reference evidence="2" key="1">
    <citation type="journal article" date="2014" name="Int. J. Syst. Evol. Microbiol.">
        <title>Complete genome sequence of Corynebacterium casei LMG S-19264T (=DSM 44701T), isolated from a smear-ripened cheese.</title>
        <authorList>
            <consortium name="US DOE Joint Genome Institute (JGI-PGF)"/>
            <person name="Walter F."/>
            <person name="Albersmeier A."/>
            <person name="Kalinowski J."/>
            <person name="Ruckert C."/>
        </authorList>
    </citation>
    <scope>NUCLEOTIDE SEQUENCE</scope>
    <source>
        <strain evidence="2">CGMCC 1.12187</strain>
    </source>
</reference>
<keyword evidence="1" id="KW-0472">Membrane</keyword>
<keyword evidence="1" id="KW-1133">Transmembrane helix</keyword>
<name>A0A917H9H9_9MICC</name>
<accession>A0A917H9H9</accession>